<dbReference type="GeneID" id="95417355"/>
<gene>
    <name evidence="1" type="ORF">ACFPK4_27060</name>
</gene>
<dbReference type="RefSeq" id="WP_112151910.1">
    <property type="nucleotide sequence ID" value="NZ_CP093328.1"/>
</dbReference>
<name>A0ABW6CKF1_RAHSY</name>
<proteinExistence type="predicted"/>
<reference evidence="1 2" key="1">
    <citation type="submission" date="2024-09" db="EMBL/GenBank/DDBJ databases">
        <title>Genomes of Rahnella.</title>
        <authorList>
            <person name="Mnguni F.C."/>
            <person name="Shin G.Y."/>
            <person name="Coutinho T."/>
        </authorList>
    </citation>
    <scope>NUCLEOTIDE SEQUENCE [LARGE SCALE GENOMIC DNA]</scope>
    <source>
        <strain evidence="1 2">20WA0057</strain>
    </source>
</reference>
<dbReference type="Proteomes" id="UP001598201">
    <property type="component" value="Unassembled WGS sequence"/>
</dbReference>
<evidence type="ECO:0000313" key="1">
    <source>
        <dbReference type="EMBL" id="MFD3227194.1"/>
    </source>
</evidence>
<accession>A0ABW6CKF1</accession>
<protein>
    <submittedName>
        <fullName evidence="1">Uncharacterized protein</fullName>
    </submittedName>
</protein>
<evidence type="ECO:0000313" key="2">
    <source>
        <dbReference type="Proteomes" id="UP001598201"/>
    </source>
</evidence>
<dbReference type="EMBL" id="JBHUCJ010000162">
    <property type="protein sequence ID" value="MFD3227194.1"/>
    <property type="molecule type" value="Genomic_DNA"/>
</dbReference>
<organism evidence="1 2">
    <name type="scientific">Rahnella sp. (strain Y9602)</name>
    <dbReference type="NCBI Taxonomy" id="2703885"/>
    <lineage>
        <taxon>Bacteria</taxon>
        <taxon>Pseudomonadati</taxon>
        <taxon>Pseudomonadota</taxon>
        <taxon>Gammaproteobacteria</taxon>
        <taxon>Enterobacterales</taxon>
        <taxon>Yersiniaceae</taxon>
        <taxon>Rahnella</taxon>
    </lineage>
</organism>
<comment type="caution">
    <text evidence="1">The sequence shown here is derived from an EMBL/GenBank/DDBJ whole genome shotgun (WGS) entry which is preliminary data.</text>
</comment>
<keyword evidence="2" id="KW-1185">Reference proteome</keyword>
<sequence length="131" mass="15300">MKVKCLATNLTAQQKTVLGLMDNQDPQYPYIVGQTYTVLAISSKIGVNAGTLLQLQKIPMDYIISVPLCIFEIVDNRPSQYWKIQKRSEYEISLWPEEFYQEYFHDDLSDGVPEVVEIYKRVVERLEKEFD</sequence>